<sequence>MAQANAYPNQKNYGNMPQDYIHMVRFYPNIDSFYTAIMWGLVTQVCRHKKNQLGKDLYEKLNSSIMEFPSVPGTKNLFEHAKNLSTILQNALYQEIADFELFLCPYSIYLNYSCRCLLALICLKKNFSSEIALCLKPGTLIDESKHLSLLSSFLNIAIEVINSEINLVLHCEGKPCQTRILISLAYLGGDEKEFAVACNRLNDTFALNPNENMLMSHPFAYNLPVNRIPSSPSSVIPVQSNANFTLPQAACELLKWQLEYFSKNNWEVSQKEADVLKILIKKLPERSEYAQYKKNIRENLKKYFCDHSQKAYFQFRCGRKHCIECFKEEITLKSLQAHQIFCSCKKPLSQEEIKYFFDLPPQKNLENIKSSNQPITPFITDHQSFPIPSLPNGLNLQSFPNTKPNLISPSSSFPISSGGIPGVIIPQNILPLKENLPILPMGIPPQIGPDSKLGLGTNSDASLSESSKLPPGFPSIKSNSPHIPEMKNQINLGLSNNIPSSIQNSHKGHSDIDTSGINNQSNPIGLSNLPPLPSGITNWPSNLPPNPINQGANSSRINELPKFSSNQNNPVGTSIYVPGSLVPCYFDIPKQTGTLSTTKVKFCEKCSVPINSSNLEELDGKFYHKNCLPGVKK</sequence>
<dbReference type="AlphaFoldDB" id="A0A1R2AN54"/>
<proteinExistence type="predicted"/>
<dbReference type="EMBL" id="MPUH01001877">
    <property type="protein sequence ID" value="OMJ65947.1"/>
    <property type="molecule type" value="Genomic_DNA"/>
</dbReference>
<organism evidence="2 3">
    <name type="scientific">Stentor coeruleus</name>
    <dbReference type="NCBI Taxonomy" id="5963"/>
    <lineage>
        <taxon>Eukaryota</taxon>
        <taxon>Sar</taxon>
        <taxon>Alveolata</taxon>
        <taxon>Ciliophora</taxon>
        <taxon>Postciliodesmatophora</taxon>
        <taxon>Heterotrichea</taxon>
        <taxon>Heterotrichida</taxon>
        <taxon>Stentoridae</taxon>
        <taxon>Stentor</taxon>
    </lineage>
</organism>
<gene>
    <name evidence="2" type="ORF">SteCoe_37389</name>
</gene>
<dbReference type="Proteomes" id="UP000187209">
    <property type="component" value="Unassembled WGS sequence"/>
</dbReference>
<reference evidence="2 3" key="1">
    <citation type="submission" date="2016-11" db="EMBL/GenBank/DDBJ databases">
        <title>The macronuclear genome of Stentor coeruleus: a giant cell with tiny introns.</title>
        <authorList>
            <person name="Slabodnick M."/>
            <person name="Ruby J.G."/>
            <person name="Reiff S.B."/>
            <person name="Swart E.C."/>
            <person name="Gosai S."/>
            <person name="Prabakaran S."/>
            <person name="Witkowska E."/>
            <person name="Larue G.E."/>
            <person name="Fisher S."/>
            <person name="Freeman R.M."/>
            <person name="Gunawardena J."/>
            <person name="Chu W."/>
            <person name="Stover N.A."/>
            <person name="Gregory B.D."/>
            <person name="Nowacki M."/>
            <person name="Derisi J."/>
            <person name="Roy S.W."/>
            <person name="Marshall W.F."/>
            <person name="Sood P."/>
        </authorList>
    </citation>
    <scope>NUCLEOTIDE SEQUENCE [LARGE SCALE GENOMIC DNA]</scope>
    <source>
        <strain evidence="2">WM001</strain>
    </source>
</reference>
<comment type="caution">
    <text evidence="2">The sequence shown here is derived from an EMBL/GenBank/DDBJ whole genome shotgun (WGS) entry which is preliminary data.</text>
</comment>
<protein>
    <submittedName>
        <fullName evidence="2">Uncharacterized protein</fullName>
    </submittedName>
</protein>
<name>A0A1R2AN54_9CILI</name>
<evidence type="ECO:0000256" key="1">
    <source>
        <dbReference type="SAM" id="MobiDB-lite"/>
    </source>
</evidence>
<feature type="region of interest" description="Disordered" evidence="1">
    <location>
        <begin position="449"/>
        <end position="473"/>
    </location>
</feature>
<keyword evidence="3" id="KW-1185">Reference proteome</keyword>
<evidence type="ECO:0000313" key="3">
    <source>
        <dbReference type="Proteomes" id="UP000187209"/>
    </source>
</evidence>
<evidence type="ECO:0000313" key="2">
    <source>
        <dbReference type="EMBL" id="OMJ65947.1"/>
    </source>
</evidence>
<feature type="compositionally biased region" description="Polar residues" evidence="1">
    <location>
        <begin position="456"/>
        <end position="467"/>
    </location>
</feature>
<accession>A0A1R2AN54</accession>